<feature type="binding site" evidence="5">
    <location>
        <position position="573"/>
    </location>
    <ligand>
        <name>Fe cation</name>
        <dbReference type="ChEBI" id="CHEBI:24875"/>
        <note>catalytic</note>
    </ligand>
</feature>
<protein>
    <recommendedName>
        <fullName evidence="9">Carotenoid oxygenase</fullName>
    </recommendedName>
</protein>
<evidence type="ECO:0008006" key="9">
    <source>
        <dbReference type="Google" id="ProtNLM"/>
    </source>
</evidence>
<keyword evidence="6" id="KW-1133">Transmembrane helix</keyword>
<evidence type="ECO:0000313" key="7">
    <source>
        <dbReference type="EMBL" id="CCG82935.1"/>
    </source>
</evidence>
<evidence type="ECO:0000256" key="6">
    <source>
        <dbReference type="SAM" id="Phobius"/>
    </source>
</evidence>
<dbReference type="Proteomes" id="UP000013776">
    <property type="component" value="Unassembled WGS sequence"/>
</dbReference>
<comment type="similarity">
    <text evidence="1">Belongs to the carotenoid oxygenase family.</text>
</comment>
<dbReference type="OrthoDB" id="1069523at2759"/>
<keyword evidence="6" id="KW-0472">Membrane</keyword>
<comment type="caution">
    <text evidence="7">The sequence shown here is derived from an EMBL/GenBank/DDBJ whole genome shotgun (WGS) entry which is preliminary data.</text>
</comment>
<keyword evidence="6" id="KW-0812">Transmembrane</keyword>
<keyword evidence="8" id="KW-1185">Reference proteome</keyword>
<feature type="binding site" evidence="5">
    <location>
        <position position="345"/>
    </location>
    <ligand>
        <name>Fe cation</name>
        <dbReference type="ChEBI" id="CHEBI:24875"/>
        <note>catalytic</note>
    </ligand>
</feature>
<accession>R4XBG0</accession>
<dbReference type="STRING" id="1097556.R4XBG0"/>
<keyword evidence="2 5" id="KW-0479">Metal-binding</keyword>
<feature type="binding site" evidence="5">
    <location>
        <position position="222"/>
    </location>
    <ligand>
        <name>Fe cation</name>
        <dbReference type="ChEBI" id="CHEBI:24875"/>
        <note>catalytic</note>
    </ligand>
</feature>
<dbReference type="EMBL" id="CAHR02000111">
    <property type="protein sequence ID" value="CCG82935.1"/>
    <property type="molecule type" value="Genomic_DNA"/>
</dbReference>
<dbReference type="GO" id="GO:0046872">
    <property type="term" value="F:metal ion binding"/>
    <property type="evidence" value="ECO:0007669"/>
    <property type="project" value="UniProtKB-KW"/>
</dbReference>
<comment type="cofactor">
    <cofactor evidence="5">
        <name>Fe(2+)</name>
        <dbReference type="ChEBI" id="CHEBI:29033"/>
    </cofactor>
    <text evidence="5">Binds 1 Fe(2+) ion per subunit.</text>
</comment>
<gene>
    <name evidence="7" type="ORF">TAPDE_002691</name>
</gene>
<name>R4XBG0_TAPDE</name>
<dbReference type="GO" id="GO:0010436">
    <property type="term" value="F:carotenoid dioxygenase activity"/>
    <property type="evidence" value="ECO:0007669"/>
    <property type="project" value="TreeGrafter"/>
</dbReference>
<feature type="transmembrane region" description="Helical" evidence="6">
    <location>
        <begin position="635"/>
        <end position="658"/>
    </location>
</feature>
<organism evidence="7 8">
    <name type="scientific">Taphrina deformans (strain PYCC 5710 / ATCC 11124 / CBS 356.35 / IMI 108563 / JCM 9778 / NBRC 8474)</name>
    <name type="common">Peach leaf curl fungus</name>
    <name type="synonym">Lalaria deformans</name>
    <dbReference type="NCBI Taxonomy" id="1097556"/>
    <lineage>
        <taxon>Eukaryota</taxon>
        <taxon>Fungi</taxon>
        <taxon>Dikarya</taxon>
        <taxon>Ascomycota</taxon>
        <taxon>Taphrinomycotina</taxon>
        <taxon>Taphrinomycetes</taxon>
        <taxon>Taphrinales</taxon>
        <taxon>Taphrinaceae</taxon>
        <taxon>Taphrina</taxon>
    </lineage>
</organism>
<dbReference type="VEuPathDB" id="FungiDB:TAPDE_002691"/>
<dbReference type="PANTHER" id="PTHR10543">
    <property type="entry name" value="BETA-CAROTENE DIOXYGENASE"/>
    <property type="match status" value="1"/>
</dbReference>
<dbReference type="InterPro" id="IPR004294">
    <property type="entry name" value="Carotenoid_Oase"/>
</dbReference>
<evidence type="ECO:0000256" key="5">
    <source>
        <dbReference type="PIRSR" id="PIRSR604294-1"/>
    </source>
</evidence>
<dbReference type="AlphaFoldDB" id="R4XBG0"/>
<sequence length="667" mass="73927">MEELAISRRLTDNKVHLAAKSTRSRHPYLSGNYWPQRNELHLSPCEVIGSIPQSLAGGQFVRNGPNSSIPPEDGQNYHMFDGDGMIHGVYFKSIPGKDELESLYINRFVHTDVYLASQYWGTSLLPSIASLIDPLTNTVQVLKSILRSGAIAFLSGSARLSTANTALVYHDNRLLATCESGPPMHIGLPELETVDWHTFTDERTGVSLAPIPGSSKEWITGHPKVDPVSGELLMFGYDIFQLFNPHIRFSVIDADGSHKNFQQPVYLKSKTPKMMHDFAITQTRAVILDLPLTMSPFNIVGGGKPMLHFDISLTSKFGVLPRTYDAKRDRDQVVWFESDSCMIFHTVNAWDDHDSAGNVVGVNLVACRFKGAKLVFAAGAIQMPSAENLPSDVVHLYYYRFDLNSGKISHEYPLSDYPIEYPSINTRHLSLPNRYAYGASMREGSFDTALSGAKVDVLVKCDIQALIRSPPTNVTQSSSVTPPSGAHVKTILLPPGLYASEATFVPNTSETATGKEDDGYILVHIFDESTRDPVTKDALDDKGSEVWIISAESFSLPPICKVRLPQRVPYGLHGLWVTKSQIESQRDAKRNSEGDIVAAKASREHTSVRIITNFWKWSLVWAGRSTVGGLSSGRYAASLFIGWTVFILLTYRLFGFIVQHTMQSLSR</sequence>
<dbReference type="GO" id="GO:0016121">
    <property type="term" value="P:carotene catabolic process"/>
    <property type="evidence" value="ECO:0007669"/>
    <property type="project" value="TreeGrafter"/>
</dbReference>
<dbReference type="eggNOG" id="KOG1285">
    <property type="taxonomic scope" value="Eukaryota"/>
</dbReference>
<proteinExistence type="inferred from homology"/>
<feature type="binding site" evidence="5">
    <location>
        <position position="276"/>
    </location>
    <ligand>
        <name>Fe cation</name>
        <dbReference type="ChEBI" id="CHEBI:24875"/>
        <note>catalytic</note>
    </ligand>
</feature>
<keyword evidence="3" id="KW-0560">Oxidoreductase</keyword>
<evidence type="ECO:0000256" key="2">
    <source>
        <dbReference type="ARBA" id="ARBA00022723"/>
    </source>
</evidence>
<evidence type="ECO:0000313" key="8">
    <source>
        <dbReference type="Proteomes" id="UP000013776"/>
    </source>
</evidence>
<evidence type="ECO:0000256" key="4">
    <source>
        <dbReference type="ARBA" id="ARBA00023004"/>
    </source>
</evidence>
<keyword evidence="4 5" id="KW-0408">Iron</keyword>
<evidence type="ECO:0000256" key="1">
    <source>
        <dbReference type="ARBA" id="ARBA00006787"/>
    </source>
</evidence>
<evidence type="ECO:0000256" key="3">
    <source>
        <dbReference type="ARBA" id="ARBA00023002"/>
    </source>
</evidence>
<dbReference type="Pfam" id="PF03055">
    <property type="entry name" value="RPE65"/>
    <property type="match status" value="1"/>
</dbReference>
<reference evidence="7 8" key="1">
    <citation type="journal article" date="2013" name="MBio">
        <title>Genome sequencing of the plant pathogen Taphrina deformans, the causal agent of peach leaf curl.</title>
        <authorList>
            <person name="Cisse O.H."/>
            <person name="Almeida J.M.G.C.F."/>
            <person name="Fonseca A."/>
            <person name="Kumar A.A."/>
            <person name="Salojaervi J."/>
            <person name="Overmyer K."/>
            <person name="Hauser P.M."/>
            <person name="Pagni M."/>
        </authorList>
    </citation>
    <scope>NUCLEOTIDE SEQUENCE [LARGE SCALE GENOMIC DNA]</scope>
    <source>
        <strain evidence="8">PYCC 5710 / ATCC 11124 / CBS 356.35 / IMI 108563 / JCM 9778 / NBRC 8474</strain>
    </source>
</reference>
<dbReference type="PANTHER" id="PTHR10543:SF89">
    <property type="entry name" value="CAROTENOID 9,10(9',10')-CLEAVAGE DIOXYGENASE 1"/>
    <property type="match status" value="1"/>
</dbReference>